<name>A0ABW0ZRL3_9ACTN</name>
<dbReference type="Proteomes" id="UP001596074">
    <property type="component" value="Unassembled WGS sequence"/>
</dbReference>
<accession>A0ABW0ZRL3</accession>
<sequence length="47" mass="5179">MASMRAAGRRIDDQVPAHIFGSIDVEGELARLGPTGYRPLRVRDTLL</sequence>
<reference evidence="2" key="1">
    <citation type="journal article" date="2019" name="Int. J. Syst. Evol. Microbiol.">
        <title>The Global Catalogue of Microorganisms (GCM) 10K type strain sequencing project: providing services to taxonomists for standard genome sequencing and annotation.</title>
        <authorList>
            <consortium name="The Broad Institute Genomics Platform"/>
            <consortium name="The Broad Institute Genome Sequencing Center for Infectious Disease"/>
            <person name="Wu L."/>
            <person name="Ma J."/>
        </authorList>
    </citation>
    <scope>NUCLEOTIDE SEQUENCE [LARGE SCALE GENOMIC DNA]</scope>
    <source>
        <strain evidence="2">KCTC 42087</strain>
    </source>
</reference>
<dbReference type="RefSeq" id="WP_378280906.1">
    <property type="nucleotide sequence ID" value="NZ_JBHSON010000007.1"/>
</dbReference>
<evidence type="ECO:0000313" key="1">
    <source>
        <dbReference type="EMBL" id="MFC5745282.1"/>
    </source>
</evidence>
<keyword evidence="2" id="KW-1185">Reference proteome</keyword>
<gene>
    <name evidence="1" type="ORF">ACFPZN_06655</name>
</gene>
<dbReference type="EMBL" id="JBHSON010000007">
    <property type="protein sequence ID" value="MFC5745282.1"/>
    <property type="molecule type" value="Genomic_DNA"/>
</dbReference>
<evidence type="ECO:0000313" key="2">
    <source>
        <dbReference type="Proteomes" id="UP001596074"/>
    </source>
</evidence>
<protein>
    <submittedName>
        <fullName evidence="1">Uncharacterized protein</fullName>
    </submittedName>
</protein>
<comment type="caution">
    <text evidence="1">The sequence shown here is derived from an EMBL/GenBank/DDBJ whole genome shotgun (WGS) entry which is preliminary data.</text>
</comment>
<organism evidence="1 2">
    <name type="scientific">Actinomadura rugatobispora</name>
    <dbReference type="NCBI Taxonomy" id="1994"/>
    <lineage>
        <taxon>Bacteria</taxon>
        <taxon>Bacillati</taxon>
        <taxon>Actinomycetota</taxon>
        <taxon>Actinomycetes</taxon>
        <taxon>Streptosporangiales</taxon>
        <taxon>Thermomonosporaceae</taxon>
        <taxon>Actinomadura</taxon>
    </lineage>
</organism>
<proteinExistence type="predicted"/>